<organism evidence="1 2">
    <name type="scientific">Halorussus aquaticus</name>
    <dbReference type="NCBI Taxonomy" id="2953748"/>
    <lineage>
        <taxon>Archaea</taxon>
        <taxon>Methanobacteriati</taxon>
        <taxon>Methanobacteriota</taxon>
        <taxon>Stenosarchaea group</taxon>
        <taxon>Halobacteria</taxon>
        <taxon>Halobacteriales</taxon>
        <taxon>Haladaptataceae</taxon>
        <taxon>Halorussus</taxon>
    </lineage>
</organism>
<sequence length="112" mass="12690">MNVTVTNDSEQKKLARVTVERVDDDEEVWGQSVTLPPRSSDELSSRAETTHALEISNADREYRIHVWTGKDEFEHGRDAELITSFGCTGNRPNRLRVTLRNDDVETSVQNCG</sequence>
<comment type="caution">
    <text evidence="1">The sequence shown here is derived from an EMBL/GenBank/DDBJ whole genome shotgun (WGS) entry which is preliminary data.</text>
</comment>
<reference evidence="1 2" key="1">
    <citation type="journal article" date="2019" name="Int. J. Syst. Evol. Microbiol.">
        <title>The Global Catalogue of Microorganisms (GCM) 10K type strain sequencing project: providing services to taxonomists for standard genome sequencing and annotation.</title>
        <authorList>
            <consortium name="The Broad Institute Genomics Platform"/>
            <consortium name="The Broad Institute Genome Sequencing Center for Infectious Disease"/>
            <person name="Wu L."/>
            <person name="Ma J."/>
        </authorList>
    </citation>
    <scope>NUCLEOTIDE SEQUENCE [LARGE SCALE GENOMIC DNA]</scope>
    <source>
        <strain evidence="1 2">XZYJ18</strain>
    </source>
</reference>
<evidence type="ECO:0000313" key="2">
    <source>
        <dbReference type="Proteomes" id="UP001595945"/>
    </source>
</evidence>
<accession>A0ABD5Q966</accession>
<dbReference type="Proteomes" id="UP001595945">
    <property type="component" value="Unassembled WGS sequence"/>
</dbReference>
<keyword evidence="2" id="KW-1185">Reference proteome</keyword>
<dbReference type="RefSeq" id="WP_254267888.1">
    <property type="nucleotide sequence ID" value="NZ_CP100400.1"/>
</dbReference>
<evidence type="ECO:0000313" key="1">
    <source>
        <dbReference type="EMBL" id="MFC4826519.1"/>
    </source>
</evidence>
<protein>
    <submittedName>
        <fullName evidence="1">Uncharacterized protein</fullName>
    </submittedName>
</protein>
<name>A0ABD5Q966_9EURY</name>
<dbReference type="AlphaFoldDB" id="A0ABD5Q966"/>
<dbReference type="EMBL" id="JBHSHT010000002">
    <property type="protein sequence ID" value="MFC4826519.1"/>
    <property type="molecule type" value="Genomic_DNA"/>
</dbReference>
<gene>
    <name evidence="1" type="ORF">ACFO9K_19860</name>
</gene>
<proteinExistence type="predicted"/>
<dbReference type="GeneID" id="73046383"/>